<comment type="caution">
    <text evidence="1">The sequence shown here is derived from an EMBL/GenBank/DDBJ whole genome shotgun (WGS) entry which is preliminary data.</text>
</comment>
<accession>A0A834LFV1</accession>
<dbReference type="OrthoDB" id="1906820at2759"/>
<reference evidence="1" key="1">
    <citation type="submission" date="2019-11" db="EMBL/GenBank/DDBJ databases">
        <authorList>
            <person name="Liu Y."/>
            <person name="Hou J."/>
            <person name="Li T.-Q."/>
            <person name="Guan C.-H."/>
            <person name="Wu X."/>
            <person name="Wu H.-Z."/>
            <person name="Ling F."/>
            <person name="Zhang R."/>
            <person name="Shi X.-G."/>
            <person name="Ren J.-P."/>
            <person name="Chen E.-F."/>
            <person name="Sun J.-M."/>
        </authorList>
    </citation>
    <scope>NUCLEOTIDE SEQUENCE</scope>
    <source>
        <strain evidence="1">Adult_tree_wgs_1</strain>
        <tissue evidence="1">Leaves</tissue>
    </source>
</reference>
<evidence type="ECO:0000313" key="2">
    <source>
        <dbReference type="Proteomes" id="UP000626092"/>
    </source>
</evidence>
<keyword evidence="2" id="KW-1185">Reference proteome</keyword>
<gene>
    <name evidence="1" type="ORF">RHSIM_Rhsim09G0146400</name>
</gene>
<dbReference type="InterPro" id="IPR052929">
    <property type="entry name" value="RNase_H-like_EbsB-rel"/>
</dbReference>
<sequence>MDHLNSAIDGPEFVGKIIFLAWQIWKSRNDWVFNSVPVDPKEAVARAAYGWSEFEGGLGNQEVQRKNEVQVLPSQHWSPPQEGWIKANCDVALKKGSSKAAIAVVLRNHRGAVVDGRSALVLASSASQGEALQFAWPSIYSLQTRLPKLLLKVTAK</sequence>
<evidence type="ECO:0008006" key="3">
    <source>
        <dbReference type="Google" id="ProtNLM"/>
    </source>
</evidence>
<dbReference type="EMBL" id="WJXA01000009">
    <property type="protein sequence ID" value="KAF7133353.1"/>
    <property type="molecule type" value="Genomic_DNA"/>
</dbReference>
<dbReference type="Proteomes" id="UP000626092">
    <property type="component" value="Unassembled WGS sequence"/>
</dbReference>
<dbReference type="PANTHER" id="PTHR47074">
    <property type="entry name" value="BNAC02G40300D PROTEIN"/>
    <property type="match status" value="1"/>
</dbReference>
<protein>
    <recommendedName>
        <fullName evidence="3">RNase H type-1 domain-containing protein</fullName>
    </recommendedName>
</protein>
<proteinExistence type="predicted"/>
<dbReference type="AlphaFoldDB" id="A0A834LFV1"/>
<evidence type="ECO:0000313" key="1">
    <source>
        <dbReference type="EMBL" id="KAF7133353.1"/>
    </source>
</evidence>
<dbReference type="PANTHER" id="PTHR47074:SF11">
    <property type="entry name" value="REVERSE TRANSCRIPTASE-LIKE PROTEIN"/>
    <property type="match status" value="1"/>
</dbReference>
<organism evidence="1 2">
    <name type="scientific">Rhododendron simsii</name>
    <name type="common">Sims's rhododendron</name>
    <dbReference type="NCBI Taxonomy" id="118357"/>
    <lineage>
        <taxon>Eukaryota</taxon>
        <taxon>Viridiplantae</taxon>
        <taxon>Streptophyta</taxon>
        <taxon>Embryophyta</taxon>
        <taxon>Tracheophyta</taxon>
        <taxon>Spermatophyta</taxon>
        <taxon>Magnoliopsida</taxon>
        <taxon>eudicotyledons</taxon>
        <taxon>Gunneridae</taxon>
        <taxon>Pentapetalae</taxon>
        <taxon>asterids</taxon>
        <taxon>Ericales</taxon>
        <taxon>Ericaceae</taxon>
        <taxon>Ericoideae</taxon>
        <taxon>Rhodoreae</taxon>
        <taxon>Rhododendron</taxon>
    </lineage>
</organism>
<name>A0A834LFV1_RHOSS</name>